<dbReference type="RefSeq" id="WP_139926783.1">
    <property type="nucleotide sequence ID" value="NZ_CP040915.1"/>
</dbReference>
<accession>A0A5B8C1H3</accession>
<name>A0A5B8C1H3_9MICO</name>
<dbReference type="KEGG" id="gyu:FE374_00700"/>
<dbReference type="EMBL" id="CP040915">
    <property type="protein sequence ID" value="QDC23341.1"/>
    <property type="molecule type" value="Genomic_DNA"/>
</dbReference>
<sequence length="75" mass="7625">MAVLTKSRTTGKRTRHPGRGVWAPAEQARTASGTGGAAQTLHGGPPAHRAAGPAADIVDVWGDASFPASDPPANW</sequence>
<feature type="compositionally biased region" description="Basic residues" evidence="1">
    <location>
        <begin position="9"/>
        <end position="18"/>
    </location>
</feature>
<reference evidence="2 3" key="1">
    <citation type="submission" date="2019-05" db="EMBL/GenBank/DDBJ databases">
        <title>Georgenia *** sp. nov., and Georgenia *** sp. nov., isolated from the intestinal contents of plateau pika (Ochotona curzoniae) in the Qinghai-Tibet plateau of China.</title>
        <authorList>
            <person name="Tian Z."/>
        </authorList>
    </citation>
    <scope>NUCLEOTIDE SEQUENCE [LARGE SCALE GENOMIC DNA]</scope>
    <source>
        <strain evidence="2 3">Z443</strain>
    </source>
</reference>
<protein>
    <submittedName>
        <fullName evidence="2">Uncharacterized protein</fullName>
    </submittedName>
</protein>
<evidence type="ECO:0000313" key="2">
    <source>
        <dbReference type="EMBL" id="QDC23341.1"/>
    </source>
</evidence>
<evidence type="ECO:0000256" key="1">
    <source>
        <dbReference type="SAM" id="MobiDB-lite"/>
    </source>
</evidence>
<feature type="compositionally biased region" description="Low complexity" evidence="1">
    <location>
        <begin position="42"/>
        <end position="51"/>
    </location>
</feature>
<evidence type="ECO:0000313" key="3">
    <source>
        <dbReference type="Proteomes" id="UP000314616"/>
    </source>
</evidence>
<organism evidence="2 3">
    <name type="scientific">Georgenia yuyongxinii</name>
    <dbReference type="NCBI Taxonomy" id="2589797"/>
    <lineage>
        <taxon>Bacteria</taxon>
        <taxon>Bacillati</taxon>
        <taxon>Actinomycetota</taxon>
        <taxon>Actinomycetes</taxon>
        <taxon>Micrococcales</taxon>
        <taxon>Bogoriellaceae</taxon>
        <taxon>Georgenia</taxon>
    </lineage>
</organism>
<dbReference type="Proteomes" id="UP000314616">
    <property type="component" value="Chromosome"/>
</dbReference>
<proteinExistence type="predicted"/>
<dbReference type="AlphaFoldDB" id="A0A5B8C1H3"/>
<feature type="region of interest" description="Disordered" evidence="1">
    <location>
        <begin position="1"/>
        <end position="51"/>
    </location>
</feature>
<gene>
    <name evidence="2" type="ORF">FE374_00700</name>
</gene>